<feature type="compositionally biased region" description="Low complexity" evidence="1">
    <location>
        <begin position="1730"/>
        <end position="1747"/>
    </location>
</feature>
<feature type="domain" description="Sacsin/Nov" evidence="2">
    <location>
        <begin position="12"/>
        <end position="238"/>
    </location>
</feature>
<dbReference type="OrthoDB" id="1262810at2759"/>
<organism evidence="3 4">
    <name type="scientific">Dentipellis fragilis</name>
    <dbReference type="NCBI Taxonomy" id="205917"/>
    <lineage>
        <taxon>Eukaryota</taxon>
        <taxon>Fungi</taxon>
        <taxon>Dikarya</taxon>
        <taxon>Basidiomycota</taxon>
        <taxon>Agaricomycotina</taxon>
        <taxon>Agaricomycetes</taxon>
        <taxon>Russulales</taxon>
        <taxon>Hericiaceae</taxon>
        <taxon>Dentipellis</taxon>
    </lineage>
</organism>
<reference evidence="3 4" key="1">
    <citation type="submission" date="2019-02" db="EMBL/GenBank/DDBJ databases">
        <title>Genome sequencing of the rare red list fungi Dentipellis fragilis.</title>
        <authorList>
            <person name="Buettner E."/>
            <person name="Kellner H."/>
        </authorList>
    </citation>
    <scope>NUCLEOTIDE SEQUENCE [LARGE SCALE GENOMIC DNA]</scope>
    <source>
        <strain evidence="3 4">DSM 105465</strain>
    </source>
</reference>
<dbReference type="InterPro" id="IPR036890">
    <property type="entry name" value="HATPase_C_sf"/>
</dbReference>
<dbReference type="Pfam" id="PF25794">
    <property type="entry name" value="SACS"/>
    <property type="match status" value="2"/>
</dbReference>
<evidence type="ECO:0000259" key="2">
    <source>
        <dbReference type="Pfam" id="PF25794"/>
    </source>
</evidence>
<feature type="compositionally biased region" description="Low complexity" evidence="1">
    <location>
        <begin position="1797"/>
        <end position="1808"/>
    </location>
</feature>
<evidence type="ECO:0000313" key="3">
    <source>
        <dbReference type="EMBL" id="TFY71733.1"/>
    </source>
</evidence>
<proteinExistence type="predicted"/>
<dbReference type="NCBIfam" id="NF047352">
    <property type="entry name" value="P_loop_sacsin"/>
    <property type="match status" value="1"/>
</dbReference>
<accession>A0A4Y9ZD15</accession>
<keyword evidence="4" id="KW-1185">Reference proteome</keyword>
<dbReference type="GO" id="GO:0030544">
    <property type="term" value="F:Hsp70 protein binding"/>
    <property type="evidence" value="ECO:0007669"/>
    <property type="project" value="TreeGrafter"/>
</dbReference>
<evidence type="ECO:0000313" key="4">
    <source>
        <dbReference type="Proteomes" id="UP000298327"/>
    </source>
</evidence>
<feature type="region of interest" description="Disordered" evidence="1">
    <location>
        <begin position="1727"/>
        <end position="1750"/>
    </location>
</feature>
<protein>
    <recommendedName>
        <fullName evidence="2">Sacsin/Nov domain-containing protein</fullName>
    </recommendedName>
</protein>
<dbReference type="InterPro" id="IPR058210">
    <property type="entry name" value="SACS/Nov_dom"/>
</dbReference>
<dbReference type="PANTHER" id="PTHR15600:SF42">
    <property type="entry name" value="SACSIN"/>
    <property type="match status" value="1"/>
</dbReference>
<dbReference type="Proteomes" id="UP000298327">
    <property type="component" value="Unassembled WGS sequence"/>
</dbReference>
<dbReference type="InterPro" id="IPR052972">
    <property type="entry name" value="Sacsin_chaperone_reg"/>
</dbReference>
<dbReference type="STRING" id="205917.A0A4Y9ZD15"/>
<dbReference type="SUPFAM" id="SSF55874">
    <property type="entry name" value="ATPase domain of HSP90 chaperone/DNA topoisomerase II/histidine kinase"/>
    <property type="match status" value="2"/>
</dbReference>
<evidence type="ECO:0000256" key="1">
    <source>
        <dbReference type="SAM" id="MobiDB-lite"/>
    </source>
</evidence>
<dbReference type="EMBL" id="SEOQ01000039">
    <property type="protein sequence ID" value="TFY71733.1"/>
    <property type="molecule type" value="Genomic_DNA"/>
</dbReference>
<sequence length="1836" mass="203068">MGSATAFGEVVDLTATIRSILSAYTFGTGLFKELLQNSDDAKATKQVLLLDWRTHPTQSLYDPILADKQGPALLAYNDGKLSDSDWKGIRTIYESSKLAESSKIGKYGQGFRSCYHVTDTPQILSGDYLVILDPQNHVHTSGGVRLDIADAAINFQDQLSVFNCLVPEDQRGQSFDGTIFRLPLRTTGSPIKDQTVDAGQIEDLLHEFIQRQVSEVLLFLTHVSCVEIREIRDDSNNGSRLLSRTTVNRRHLDPPSGDSSMTLAQQMCTVEVETHIPDTKSGSSSWRIIHGSLPESHAVEFLNERCPEADTLHILHEQKLRAEAAIAFPLAHPSPSAPGLLFTYLPLPLQTGLPAHIHALFALTPDRQHLRNAEEIGLAKGFDRISIFWNRFLFEKLIPEIWARALPVLVNDDSRNLYNVLPPQQQEHQTGDALYWKHLPRDVLREVVVRDLPVWLLIQAGSSGLRTLRSVLVASSCNDEETLLSLGKAGVPIIRPPEYVYSLLGENPGKYTLLSPGEAASHLRRNSTQLAALSDSGSDIDRILVYLLSIKDFNLELVVGLPLFPSISGRYVSLQGRINDSNAKVYTLLSDDQIRLFNVDASTSQPSIAISRIPEAVRPVLLGQGPSHLSIGLLGSDTALQYLREALQTRFGLTLAATLIGPAERAAIEWLVQFWDWLSSWDSGAALLNQLSPYCLLPARGDRLVSPTVIFDSHVDLGADTVDALCAFGIYLIHPDTTTPARQFLSKQAHLKSLQNQTDVIQCLSAPARQVKDSMARSLRNYLFDSLRPRQLSGTQRVKLMRLRIYPLLVCPPPTSGRMTADRFLGDIPPENRTIAVKGMRLLPEVLNVTFLDDCQHVLESLNSSSTVMAESDVLAFAVEHFQSQPTTLQRAFLERITEKRDALPSRVLHKLGQINFVRVCGHETRQVPCTVLDPSCEAASLFLQEDRYPSQVDDHERAIVRCLQSLKLFRTDFGADLVQDRISKISELGSQDLARRLLALLVRLNYDLNHVAIDRGVRWLPTKDGLRSCRECHHPDAHPRVLFDQVLSILDLDTLPPSFKQAFGWDSDIPMYVLREQLVQLATSGISQPARQLRPAVREMGRRVHELQDPDFVQLRKSLEDHPWVPISLYQGIFVKTEYAVLSEIASNALPPHFYAVPQDLVEEPGVREFLQRMGCQDRPSFSTLIHELRNSPSLNDTILILRSVAELEVGDDLKKQILVPDARGALRAIDTVFFNDLGDRAHVVNLPENRYLAHDQLDSGLAQRLQLQSLGLSGIEVPGDEDMREELTTRIAGVLKQYAIKQALGEFVSNAADAGASKLAVLVDTKEHTLAENASTLLPAEFQKCHSLVLYDDAQFKPEDWSGILRVGRGGKEGRTNTIGQFGLGSLSNFHFTEVPMIVSGNSVLVLDPSKSRLPEAGRTKILMSLPQMRRRYPDQLTVLNGLFGFDQHSDSYPGTIFRLPLRTESQARGSEISKKAITQNELADLIKNLRNDAAGMLFFTGLRAIEVYHREADGTVPNLDWEIEVKNRSTTQVSEGEEYEVQKLHICKQPRDAENHDEEWQIFQSSMYHSSLPEEFRPLIEDYRLREPIITSLAIAPAAHRSGLSHKFYSSVALPLSTLLPFHINGSFILASDRRSIRFDDGGLGSLESKYNHWLLKSRFPLVYAFALEQLMATTHQFSPRGGGGEKKKKIFFFFFFPPPPGGGPPPGGKKNCKSVVFNNSKHRAKPAGAPTAKAAPASVATSTNPQPNAFVVNARENIANATSAEGAVLGIAEALAATAGLTLEGGVAGGGSSAEASGSSGVVAKETVTAVDEDEDMTDKDAEGEPEPAAVA</sequence>
<feature type="domain" description="Sacsin/Nov" evidence="2">
    <location>
        <begin position="1286"/>
        <end position="1518"/>
    </location>
</feature>
<comment type="caution">
    <text evidence="3">The sequence shown here is derived from an EMBL/GenBank/DDBJ whole genome shotgun (WGS) entry which is preliminary data.</text>
</comment>
<feature type="region of interest" description="Disordered" evidence="1">
    <location>
        <begin position="1792"/>
        <end position="1836"/>
    </location>
</feature>
<dbReference type="PANTHER" id="PTHR15600">
    <property type="entry name" value="SACSIN"/>
    <property type="match status" value="1"/>
</dbReference>
<gene>
    <name evidence="3" type="ORF">EVG20_g1277</name>
</gene>
<feature type="compositionally biased region" description="Acidic residues" evidence="1">
    <location>
        <begin position="1815"/>
        <end position="1830"/>
    </location>
</feature>
<name>A0A4Y9ZD15_9AGAM</name>